<dbReference type="EMBL" id="AP014946">
    <property type="protein sequence ID" value="BAT59257.1"/>
    <property type="molecule type" value="Genomic_DNA"/>
</dbReference>
<accession>A0A0S3PTJ2</accession>
<dbReference type="SUPFAM" id="SSF48208">
    <property type="entry name" value="Six-hairpin glycosidases"/>
    <property type="match status" value="1"/>
</dbReference>
<proteinExistence type="inferred from homology"/>
<keyword evidence="4" id="KW-1185">Reference proteome</keyword>
<dbReference type="GO" id="GO:0005975">
    <property type="term" value="P:carbohydrate metabolic process"/>
    <property type="evidence" value="ECO:0007669"/>
    <property type="project" value="InterPro"/>
</dbReference>
<dbReference type="Proteomes" id="UP000236884">
    <property type="component" value="Chromosome"/>
</dbReference>
<dbReference type="GO" id="GO:0047736">
    <property type="term" value="F:cellobiose epimerase activity"/>
    <property type="evidence" value="ECO:0007669"/>
    <property type="project" value="UniProtKB-EC"/>
</dbReference>
<protein>
    <submittedName>
        <fullName evidence="3">Cellobiose 2-epimerase</fullName>
        <ecNumber evidence="3">5.1.3.11</ecNumber>
    </submittedName>
</protein>
<gene>
    <name evidence="3" type="primary">ce</name>
    <name evidence="3" type="ORF">GJW-30_1_01788</name>
</gene>
<dbReference type="InterPro" id="IPR010819">
    <property type="entry name" value="AGE/CE"/>
</dbReference>
<dbReference type="AlphaFoldDB" id="A0A0S3PTJ2"/>
<reference evidence="3 4" key="1">
    <citation type="submission" date="2015-08" db="EMBL/GenBank/DDBJ databases">
        <title>Investigation of the bacterial diversity of lava forest soil.</title>
        <authorList>
            <person name="Lee J.S."/>
        </authorList>
    </citation>
    <scope>NUCLEOTIDE SEQUENCE [LARGE SCALE GENOMIC DNA]</scope>
    <source>
        <strain evidence="3 4">GJW-30</strain>
    </source>
</reference>
<dbReference type="Gene3D" id="1.50.10.10">
    <property type="match status" value="1"/>
</dbReference>
<evidence type="ECO:0000313" key="3">
    <source>
        <dbReference type="EMBL" id="BAT59257.1"/>
    </source>
</evidence>
<dbReference type="InterPro" id="IPR012341">
    <property type="entry name" value="6hp_glycosidase-like_sf"/>
</dbReference>
<dbReference type="InterPro" id="IPR008928">
    <property type="entry name" value="6-hairpin_glycosidase_sf"/>
</dbReference>
<dbReference type="PANTHER" id="PTHR15108">
    <property type="entry name" value="N-ACYLGLUCOSAMINE-2-EPIMERASE"/>
    <property type="match status" value="1"/>
</dbReference>
<name>A0A0S3PTJ2_9BRAD</name>
<dbReference type="RefSeq" id="WP_096354395.1">
    <property type="nucleotide sequence ID" value="NZ_AP014946.1"/>
</dbReference>
<sequence length="380" mass="42770">MDSQTQDDIAQTLRSWAINSALPLWATAGRDRTNGGFYERLHLDGHADADAPRRLTVQARQIYVYAHATALGWFDGKAMALEALDAMQKRYASPDGQPGYVFLIGADGTVQDSRRDTYAHAFILLALGWLARITNDAQIVKLIDANLAFFDEHLTAPDGTFYEGIPRALPRRQNPHMHAFEAMLGLHETISYPDALRRAALLRGFLNEHFIIEDNGALGEFFTDTWDLRSRKDPVEPGHHAEWAWLLRRHEALAGLEPGPAPDRFISFASRYRNERTGLLYDEVRLDGAEHPKKHRCWPQTEYAKALTVAEEGGGSRRETTAALERLYRHYLAPEGRFVPGGWIDQFDADGNALTDVMPASTFYHVFVAIAEACRVRKIA</sequence>
<organism evidence="3 4">
    <name type="scientific">Variibacter gotjawalensis</name>
    <dbReference type="NCBI Taxonomy" id="1333996"/>
    <lineage>
        <taxon>Bacteria</taxon>
        <taxon>Pseudomonadati</taxon>
        <taxon>Pseudomonadota</taxon>
        <taxon>Alphaproteobacteria</taxon>
        <taxon>Hyphomicrobiales</taxon>
        <taxon>Nitrobacteraceae</taxon>
        <taxon>Variibacter</taxon>
    </lineage>
</organism>
<dbReference type="EC" id="5.1.3.11" evidence="3"/>
<evidence type="ECO:0000256" key="1">
    <source>
        <dbReference type="ARBA" id="ARBA00008558"/>
    </source>
</evidence>
<dbReference type="KEGG" id="vgo:GJW-30_1_01788"/>
<dbReference type="Pfam" id="PF07221">
    <property type="entry name" value="GlcNAc_2-epim"/>
    <property type="match status" value="1"/>
</dbReference>
<evidence type="ECO:0000313" key="4">
    <source>
        <dbReference type="Proteomes" id="UP000236884"/>
    </source>
</evidence>
<dbReference type="OrthoDB" id="9806359at2"/>
<keyword evidence="2 3" id="KW-0413">Isomerase</keyword>
<evidence type="ECO:0000256" key="2">
    <source>
        <dbReference type="ARBA" id="ARBA00023235"/>
    </source>
</evidence>
<comment type="similarity">
    <text evidence="1">Belongs to the N-acylglucosamine 2-epimerase family.</text>
</comment>